<feature type="transmembrane region" description="Helical" evidence="9">
    <location>
        <begin position="319"/>
        <end position="338"/>
    </location>
</feature>
<feature type="transmembrane region" description="Helical" evidence="9">
    <location>
        <begin position="873"/>
        <end position="894"/>
    </location>
</feature>
<evidence type="ECO:0000256" key="7">
    <source>
        <dbReference type="ARBA" id="ARBA00022989"/>
    </source>
</evidence>
<gene>
    <name evidence="11" type="ORF">MNAN1_003147</name>
</gene>
<dbReference type="InterPro" id="IPR001248">
    <property type="entry name" value="Pur-cyt_permease"/>
</dbReference>
<feature type="transmembrane region" description="Helical" evidence="9">
    <location>
        <begin position="639"/>
        <end position="662"/>
    </location>
</feature>
<feature type="transmembrane region" description="Helical" evidence="9">
    <location>
        <begin position="981"/>
        <end position="1000"/>
    </location>
</feature>
<feature type="transmembrane region" description="Helical" evidence="9">
    <location>
        <begin position="938"/>
        <end position="960"/>
    </location>
</feature>
<feature type="transmembrane region" description="Helical" evidence="9">
    <location>
        <begin position="713"/>
        <end position="733"/>
    </location>
</feature>
<feature type="transmembrane region" description="Helical" evidence="9">
    <location>
        <begin position="41"/>
        <end position="61"/>
    </location>
</feature>
<feature type="transmembrane region" description="Helical" evidence="9">
    <location>
        <begin position="73"/>
        <end position="91"/>
    </location>
</feature>
<dbReference type="PANTHER" id="PTHR45649">
    <property type="entry name" value="AMINO-ACID PERMEASE BAT1"/>
    <property type="match status" value="1"/>
</dbReference>
<evidence type="ECO:0000256" key="9">
    <source>
        <dbReference type="SAM" id="Phobius"/>
    </source>
</evidence>
<dbReference type="EMBL" id="CP119896">
    <property type="protein sequence ID" value="WFD28141.1"/>
    <property type="molecule type" value="Genomic_DNA"/>
</dbReference>
<keyword evidence="4 9" id="KW-0812">Transmembrane</keyword>
<dbReference type="Pfam" id="PF02133">
    <property type="entry name" value="Transp_cyt_pur"/>
    <property type="match status" value="1"/>
</dbReference>
<keyword evidence="5" id="KW-0479">Metal-binding</keyword>
<dbReference type="CDD" id="cd01293">
    <property type="entry name" value="Bact_CD"/>
    <property type="match status" value="1"/>
</dbReference>
<dbReference type="GO" id="GO:0022857">
    <property type="term" value="F:transmembrane transporter activity"/>
    <property type="evidence" value="ECO:0007669"/>
    <property type="project" value="InterPro"/>
</dbReference>
<dbReference type="SUPFAM" id="SSF51556">
    <property type="entry name" value="Metallo-dependent hydrolases"/>
    <property type="match status" value="1"/>
</dbReference>
<dbReference type="InterPro" id="IPR002293">
    <property type="entry name" value="AA/rel_permease1"/>
</dbReference>
<dbReference type="FunFam" id="3.20.20.140:FF:000019">
    <property type="entry name" value="Cytosine deaminase"/>
    <property type="match status" value="1"/>
</dbReference>
<feature type="transmembrane region" description="Helical" evidence="9">
    <location>
        <begin position="232"/>
        <end position="251"/>
    </location>
</feature>
<sequence length="1414" mass="154902">MRKTSDEEKPEVSVGVWIDDDERRLAALGYKQEFRREFSPWTAAAYCFSIMGVCASFSSTLNFPLQGAGHVGLVWSWVVAAFFVTCAALAMSELCSAMPTSGGLYYFSARLEPPRWAALACWWTGLMNVIGQISLVCSITYAAATMIAVAAAVSSNEHVILSSGAQYGIFVGLLVLEVLLCSMATKVLARLNILYVILNMGTTIALIATLAATGDHTDAKTAITSVENGSGWANEGMAFLLSLTAPMWSLTGYDAALHIAEETQQADRVAPWAIMSAVGGTSSLGFCLALVASFSVTQIDHLNNSYTGMPMAQLLLDPLGKAGMLVIWSFVIVVQFNTATAQLVDASRVVYAFSRDRALPLSILWSRMYAKTQTPVLATWFVMSTSALLGLLTLQCQAGNALFSCAVIALYVSYSIPLCLRIINTKSFERGHWHLGRYSIPIHATACAWVVFISLVFLFPSAAEPGVEAMNWAIVILGTLVLGSLLWWFVDAHRWFHGPAVTVCVEEELNPERIQAAMDELACPRDTSASSEIARPWVLCFTMMENTKEELDSSKIDVEVQIFQHEERNDKLAWYHPLYWLRSSIFEWSSIEPVPPSQQNYGHWWTVPLLWLGANMNVLTFSTGMLAKDFDITIRDSMYTILAFSLVAALVPAYFTTFGMNLGMRQIVQSRYSFGYFGACLPGLLVAATQVMYNIENVILGGQTLKAVSPNDSLSSSVGIVILSIIAFVICFFGGRVMHYFESIFWVPSLLCFILLAAFAGTGPDGLHQPANGPATTSRGVLGLGCVVAGYLLSWSTIASDMSLYVKKESNMRVFVSVYAAFVLSVSPPFMLGAAFGIAAPDVPAWKSASEASSPGPLFDVILAGHVGGFGKFLTVLLALSAVGNIIPGTYAFGIAVQTFLPPLRVFPRFVMTSLCVAIFLPLGIVGRNRFYETLSNFVSILAYWCSLFAGVVLADHCVLRKRDFATYNLSMWNNWRRLPPGLAALASVLLPIALIGPTMDQVWYTGPLARRSGDLGFEVGLVLSFVFESALDGAADYDAHGRLLCSPFVESHIHLDYANTARKPRPNVSGTLFEAIEIWAERKEAGMNHPDEIRRNALSALRAAVSHGVGFVRTHVDVTDPELVALKTMLSVREEVKSWCTVQLVAFPQNGIEAFPRGRELMEEAMRLGADVVGGIPHLEHTREEGVASVRFVFDLAEKYHALIDIHCDEIDDDQSRYLEVMASETLRRHMQGRVTVSHAVAMAYYQPGYMAKLLPKLRAAGLGFAINPNENLQLQGRGFAAPQPRGVAPVRTLTEWGLLVGFGQDSIEDPWYPLGDGNPIRNLDTGLHVAQMLTEDYLNRCLDFVTIYPAQNLGLSDKYGIEVGKPAHCILLDAQSDREVVQHHPVVLLSVHHGRIVLERQPPVTQWALTPP</sequence>
<keyword evidence="8 9" id="KW-0472">Membrane</keyword>
<dbReference type="Gene3D" id="1.20.1740.10">
    <property type="entry name" value="Amino acid/polyamine transporter I"/>
    <property type="match status" value="1"/>
</dbReference>
<organism evidence="11 12">
    <name type="scientific">Malassezia nana</name>
    <dbReference type="NCBI Taxonomy" id="180528"/>
    <lineage>
        <taxon>Eukaryota</taxon>
        <taxon>Fungi</taxon>
        <taxon>Dikarya</taxon>
        <taxon>Basidiomycota</taxon>
        <taxon>Ustilaginomycotina</taxon>
        <taxon>Malasseziomycetes</taxon>
        <taxon>Malasseziales</taxon>
        <taxon>Malasseziaceae</taxon>
        <taxon>Malassezia</taxon>
    </lineage>
</organism>
<comment type="similarity">
    <text evidence="2">Belongs to the purine-cytosine permease (2.A.39) family.</text>
</comment>
<dbReference type="InterPro" id="IPR032466">
    <property type="entry name" value="Metal_Hydrolase"/>
</dbReference>
<dbReference type="Gene3D" id="3.20.20.140">
    <property type="entry name" value="Metal-dependent hydrolases"/>
    <property type="match status" value="1"/>
</dbReference>
<comment type="subcellular location">
    <subcellularLocation>
        <location evidence="1">Membrane</location>
        <topology evidence="1">Multi-pass membrane protein</topology>
    </subcellularLocation>
</comment>
<keyword evidence="7 9" id="KW-1133">Transmembrane helix</keyword>
<dbReference type="GO" id="GO:0046872">
    <property type="term" value="F:metal ion binding"/>
    <property type="evidence" value="ECO:0007669"/>
    <property type="project" value="UniProtKB-KW"/>
</dbReference>
<dbReference type="PANTHER" id="PTHR45649:SF26">
    <property type="entry name" value="OS04G0435100 PROTEIN"/>
    <property type="match status" value="1"/>
</dbReference>
<evidence type="ECO:0000256" key="6">
    <source>
        <dbReference type="ARBA" id="ARBA00022801"/>
    </source>
</evidence>
<feature type="transmembrane region" description="Helical" evidence="9">
    <location>
        <begin position="444"/>
        <end position="463"/>
    </location>
</feature>
<evidence type="ECO:0000256" key="8">
    <source>
        <dbReference type="ARBA" id="ARBA00023136"/>
    </source>
</evidence>
<evidence type="ECO:0000259" key="10">
    <source>
        <dbReference type="Pfam" id="PF07969"/>
    </source>
</evidence>
<feature type="domain" description="Amidohydrolase 3" evidence="10">
    <location>
        <begin position="1039"/>
        <end position="1399"/>
    </location>
</feature>
<feature type="transmembrane region" description="Helical" evidence="9">
    <location>
        <begin position="159"/>
        <end position="181"/>
    </location>
</feature>
<feature type="transmembrane region" description="Helical" evidence="9">
    <location>
        <begin position="469"/>
        <end position="490"/>
    </location>
</feature>
<protein>
    <recommendedName>
        <fullName evidence="10">Amidohydrolase 3 domain-containing protein</fullName>
    </recommendedName>
</protein>
<feature type="transmembrane region" description="Helical" evidence="9">
    <location>
        <begin position="906"/>
        <end position="926"/>
    </location>
</feature>
<feature type="transmembrane region" description="Helical" evidence="9">
    <location>
        <begin position="376"/>
        <end position="395"/>
    </location>
</feature>
<accession>A0AAF0ESP9</accession>
<dbReference type="Gene3D" id="2.30.40.10">
    <property type="entry name" value="Urease, subunit C, domain 1"/>
    <property type="match status" value="1"/>
</dbReference>
<dbReference type="InterPro" id="IPR011059">
    <property type="entry name" value="Metal-dep_hydrolase_composite"/>
</dbReference>
<dbReference type="GO" id="GO:0016020">
    <property type="term" value="C:membrane"/>
    <property type="evidence" value="ECO:0007669"/>
    <property type="project" value="UniProtKB-SubCell"/>
</dbReference>
<dbReference type="Gene3D" id="1.10.4160.10">
    <property type="entry name" value="Hydantoin permease"/>
    <property type="match status" value="1"/>
</dbReference>
<feature type="transmembrane region" description="Helical" evidence="9">
    <location>
        <begin position="401"/>
        <end position="423"/>
    </location>
</feature>
<feature type="transmembrane region" description="Helical" evidence="9">
    <location>
        <begin position="609"/>
        <end position="627"/>
    </location>
</feature>
<evidence type="ECO:0000256" key="4">
    <source>
        <dbReference type="ARBA" id="ARBA00022692"/>
    </source>
</evidence>
<dbReference type="InterPro" id="IPR013108">
    <property type="entry name" value="Amidohydro_3"/>
</dbReference>
<feature type="transmembrane region" description="Helical" evidence="9">
    <location>
        <begin position="818"/>
        <end position="840"/>
    </location>
</feature>
<feature type="transmembrane region" description="Helical" evidence="9">
    <location>
        <begin position="133"/>
        <end position="153"/>
    </location>
</feature>
<dbReference type="Pfam" id="PF13520">
    <property type="entry name" value="AA_permease_2"/>
    <property type="match status" value="1"/>
</dbReference>
<keyword evidence="3" id="KW-0813">Transport</keyword>
<feature type="transmembrane region" description="Helical" evidence="9">
    <location>
        <begin position="193"/>
        <end position="212"/>
    </location>
</feature>
<evidence type="ECO:0000256" key="5">
    <source>
        <dbReference type="ARBA" id="ARBA00022723"/>
    </source>
</evidence>
<dbReference type="GO" id="GO:0016810">
    <property type="term" value="F:hydrolase activity, acting on carbon-nitrogen (but not peptide) bonds"/>
    <property type="evidence" value="ECO:0007669"/>
    <property type="project" value="InterPro"/>
</dbReference>
<keyword evidence="12" id="KW-1185">Reference proteome</keyword>
<dbReference type="Proteomes" id="UP001213623">
    <property type="component" value="Chromosome 5"/>
</dbReference>
<reference evidence="11" key="1">
    <citation type="submission" date="2023-03" db="EMBL/GenBank/DDBJ databases">
        <title>Mating type loci evolution in Malassezia.</title>
        <authorList>
            <person name="Coelho M.A."/>
        </authorList>
    </citation>
    <scope>NUCLEOTIDE SEQUENCE</scope>
    <source>
        <strain evidence="11">CBS 9557</strain>
    </source>
</reference>
<evidence type="ECO:0000313" key="11">
    <source>
        <dbReference type="EMBL" id="WFD28141.1"/>
    </source>
</evidence>
<feature type="transmembrane region" description="Helical" evidence="9">
    <location>
        <begin position="781"/>
        <end position="806"/>
    </location>
</feature>
<evidence type="ECO:0000256" key="1">
    <source>
        <dbReference type="ARBA" id="ARBA00004141"/>
    </source>
</evidence>
<name>A0AAF0ESP9_9BASI</name>
<feature type="transmembrane region" description="Helical" evidence="9">
    <location>
        <begin position="674"/>
        <end position="693"/>
    </location>
</feature>
<feature type="transmembrane region" description="Helical" evidence="9">
    <location>
        <begin position="740"/>
        <end position="761"/>
    </location>
</feature>
<keyword evidence="6" id="KW-0378">Hydrolase</keyword>
<proteinExistence type="inferred from homology"/>
<evidence type="ECO:0000313" key="12">
    <source>
        <dbReference type="Proteomes" id="UP001213623"/>
    </source>
</evidence>
<evidence type="ECO:0000256" key="2">
    <source>
        <dbReference type="ARBA" id="ARBA00008974"/>
    </source>
</evidence>
<dbReference type="Pfam" id="PF07969">
    <property type="entry name" value="Amidohydro_3"/>
    <property type="match status" value="1"/>
</dbReference>
<feature type="transmembrane region" description="Helical" evidence="9">
    <location>
        <begin position="272"/>
        <end position="299"/>
    </location>
</feature>
<evidence type="ECO:0000256" key="3">
    <source>
        <dbReference type="ARBA" id="ARBA00022448"/>
    </source>
</evidence>